<dbReference type="InterPro" id="IPR002156">
    <property type="entry name" value="RNaseH_domain"/>
</dbReference>
<reference evidence="3" key="1">
    <citation type="journal article" date="2017" name="Front. Plant Sci.">
        <title>Climate Clever Clovers: New Paradigm to Reduce the Environmental Footprint of Ruminants by Breeding Low Methanogenic Forages Utilizing Haplotype Variation.</title>
        <authorList>
            <person name="Kaur P."/>
            <person name="Appels R."/>
            <person name="Bayer P.E."/>
            <person name="Keeble-Gagnere G."/>
            <person name="Wang J."/>
            <person name="Hirakawa H."/>
            <person name="Shirasawa K."/>
            <person name="Vercoe P."/>
            <person name="Stefanova K."/>
            <person name="Durmic Z."/>
            <person name="Nichols P."/>
            <person name="Revell C."/>
            <person name="Isobe S.N."/>
            <person name="Edwards D."/>
            <person name="Erskine W."/>
        </authorList>
    </citation>
    <scope>NUCLEOTIDE SEQUENCE [LARGE SCALE GENOMIC DNA]</scope>
    <source>
        <strain evidence="3">cv. Daliak</strain>
    </source>
</reference>
<accession>A0A2Z6MTV5</accession>
<dbReference type="GO" id="GO:0003676">
    <property type="term" value="F:nucleic acid binding"/>
    <property type="evidence" value="ECO:0007669"/>
    <property type="project" value="InterPro"/>
</dbReference>
<feature type="domain" description="RNase H type-1" evidence="1">
    <location>
        <begin position="86"/>
        <end position="204"/>
    </location>
</feature>
<dbReference type="InterPro" id="IPR036397">
    <property type="entry name" value="RNaseH_sf"/>
</dbReference>
<dbReference type="EMBL" id="DF973615">
    <property type="protein sequence ID" value="GAU36074.1"/>
    <property type="molecule type" value="Genomic_DNA"/>
</dbReference>
<dbReference type="Proteomes" id="UP000242715">
    <property type="component" value="Unassembled WGS sequence"/>
</dbReference>
<proteinExistence type="predicted"/>
<protein>
    <recommendedName>
        <fullName evidence="1">RNase H type-1 domain-containing protein</fullName>
    </recommendedName>
</protein>
<dbReference type="Pfam" id="PF13456">
    <property type="entry name" value="RVT_3"/>
    <property type="match status" value="1"/>
</dbReference>
<evidence type="ECO:0000259" key="1">
    <source>
        <dbReference type="Pfam" id="PF13456"/>
    </source>
</evidence>
<dbReference type="OrthoDB" id="1436518at2759"/>
<sequence>MLNNTEKECIQLITTIIYIIWLARNNKIYNQKDTPVQVALGKAIPILQDYQNNSCLINIDSNRPTTSNNRHNKSWSPPHRNFLKLNVDAHLKDDGHWGLGLVLRREDGRCVGAATKVVQGMNDATLAETRGFHEALSWVKTLHLTKVIIEMDAEVIVRAVHRKAFPRSRWGLIAKQCVRDFERNNDSQLCRQGNSAAHDLARWAFSEPNRYWNTNYPKCILHHITKKICAM</sequence>
<dbReference type="AlphaFoldDB" id="A0A2Z6MTV5"/>
<dbReference type="GO" id="GO:0004523">
    <property type="term" value="F:RNA-DNA hybrid ribonuclease activity"/>
    <property type="evidence" value="ECO:0007669"/>
    <property type="project" value="InterPro"/>
</dbReference>
<dbReference type="InterPro" id="IPR052929">
    <property type="entry name" value="RNase_H-like_EbsB-rel"/>
</dbReference>
<name>A0A2Z6MTV5_TRISU</name>
<dbReference type="PANTHER" id="PTHR47074">
    <property type="entry name" value="BNAC02G40300D PROTEIN"/>
    <property type="match status" value="1"/>
</dbReference>
<gene>
    <name evidence="2" type="ORF">TSUD_320370</name>
</gene>
<evidence type="ECO:0000313" key="2">
    <source>
        <dbReference type="EMBL" id="GAU36074.1"/>
    </source>
</evidence>
<dbReference type="SUPFAM" id="SSF53098">
    <property type="entry name" value="Ribonuclease H-like"/>
    <property type="match status" value="1"/>
</dbReference>
<dbReference type="CDD" id="cd06222">
    <property type="entry name" value="RNase_H_like"/>
    <property type="match status" value="1"/>
</dbReference>
<organism evidence="2 3">
    <name type="scientific">Trifolium subterraneum</name>
    <name type="common">Subterranean clover</name>
    <dbReference type="NCBI Taxonomy" id="3900"/>
    <lineage>
        <taxon>Eukaryota</taxon>
        <taxon>Viridiplantae</taxon>
        <taxon>Streptophyta</taxon>
        <taxon>Embryophyta</taxon>
        <taxon>Tracheophyta</taxon>
        <taxon>Spermatophyta</taxon>
        <taxon>Magnoliopsida</taxon>
        <taxon>eudicotyledons</taxon>
        <taxon>Gunneridae</taxon>
        <taxon>Pentapetalae</taxon>
        <taxon>rosids</taxon>
        <taxon>fabids</taxon>
        <taxon>Fabales</taxon>
        <taxon>Fabaceae</taxon>
        <taxon>Papilionoideae</taxon>
        <taxon>50 kb inversion clade</taxon>
        <taxon>NPAAA clade</taxon>
        <taxon>Hologalegina</taxon>
        <taxon>IRL clade</taxon>
        <taxon>Trifolieae</taxon>
        <taxon>Trifolium</taxon>
    </lineage>
</organism>
<dbReference type="InterPro" id="IPR012337">
    <property type="entry name" value="RNaseH-like_sf"/>
</dbReference>
<dbReference type="InterPro" id="IPR044730">
    <property type="entry name" value="RNase_H-like_dom_plant"/>
</dbReference>
<keyword evidence="3" id="KW-1185">Reference proteome</keyword>
<dbReference type="PANTHER" id="PTHR47074:SF48">
    <property type="entry name" value="POLYNUCLEOTIDYL TRANSFERASE, RIBONUCLEASE H-LIKE SUPERFAMILY PROTEIN"/>
    <property type="match status" value="1"/>
</dbReference>
<dbReference type="Gene3D" id="3.30.420.10">
    <property type="entry name" value="Ribonuclease H-like superfamily/Ribonuclease H"/>
    <property type="match status" value="1"/>
</dbReference>
<evidence type="ECO:0000313" key="3">
    <source>
        <dbReference type="Proteomes" id="UP000242715"/>
    </source>
</evidence>